<dbReference type="PANTHER" id="PTHR41786">
    <property type="entry name" value="MOTILITY ACCESSORY FACTOR MAF"/>
    <property type="match status" value="1"/>
</dbReference>
<dbReference type="AlphaFoldDB" id="A0A6L6XGB7"/>
<dbReference type="RefSeq" id="WP_157350535.1">
    <property type="nucleotide sequence ID" value="NZ_WGGT01000010.1"/>
</dbReference>
<evidence type="ECO:0000256" key="1">
    <source>
        <dbReference type="SAM" id="Coils"/>
    </source>
</evidence>
<evidence type="ECO:0000313" key="4">
    <source>
        <dbReference type="Proteomes" id="UP000479531"/>
    </source>
</evidence>
<organism evidence="3 4">
    <name type="scientific">Roseburia intestinalis</name>
    <dbReference type="NCBI Taxonomy" id="166486"/>
    <lineage>
        <taxon>Bacteria</taxon>
        <taxon>Bacillati</taxon>
        <taxon>Bacillota</taxon>
        <taxon>Clostridia</taxon>
        <taxon>Lachnospirales</taxon>
        <taxon>Lachnospiraceae</taxon>
        <taxon>Roseburia</taxon>
    </lineage>
</organism>
<name>A0A6L6XGB7_9FIRM</name>
<feature type="coiled-coil region" evidence="1">
    <location>
        <begin position="492"/>
        <end position="554"/>
    </location>
</feature>
<dbReference type="PANTHER" id="PTHR41786:SF1">
    <property type="entry name" value="6-HYDROXYMETHYLPTERIN DIPHOSPHOKINASE MPTE-LIKE DOMAIN-CONTAINING PROTEIN"/>
    <property type="match status" value="1"/>
</dbReference>
<comment type="caution">
    <text evidence="3">The sequence shown here is derived from an EMBL/GenBank/DDBJ whole genome shotgun (WGS) entry which is preliminary data.</text>
</comment>
<dbReference type="Proteomes" id="UP000479531">
    <property type="component" value="Unassembled WGS sequence"/>
</dbReference>
<evidence type="ECO:0000313" key="3">
    <source>
        <dbReference type="EMBL" id="MVQ45913.1"/>
    </source>
</evidence>
<sequence length="615" mass="71435">MNIFEKNVATIEKKYTLLAEKIREIDIDTPTNRIGIEIAASGMQIPWVRSENRIWRLNSRQDPQKASEIYADRYQIRMYGIYFIFGFSDGRSVREFLKKCDNTNLIVICEPDIELFAMNCHFFDISDLVSASNVLFYFMELEHDMDAILGKIVEYTRIRLLEFCILPGFDVLYNKQCERFMDGVVERIRNETVNKSTSITFERLIPQHTLYHMRNVIYHKNIGQLYFALQNYNLSNIPCIIVGAGPSLDKNINLLKQAQGKSFIIVVDAALRTALKAGIQPDLVCTVDAKSPERFFEGVDLENIIWAYTRTTRKSIAEKYGRDIFYYGTFYSKWNKVLEEQLGYPIPSFPSGGCVSSEAFGLALYLGFRTIVLIGQDLAFTGGNTHTKEATVGRPLSDEKYIQNRRIVEVEGIDGSMLETDFQMWFYKQWFEKVIEMNQNQIKVIDATEGGAKIGGTIIQTLEETIERECKQYLDFYEIEKQIPLAFLPQEQEELLQKLRDMKDDVRSFRKKIGNMIVQQENLLANIEEDMISQEDLLRKLKDISEQYEKIEQETILEFISMYAHKEEFELGDVIYTEEDMGPKELLERGILLYKGYLNGTKMLEEDIEDILMKD</sequence>
<gene>
    <name evidence="3" type="ORF">GCK47_09380</name>
</gene>
<evidence type="ECO:0000259" key="2">
    <source>
        <dbReference type="Pfam" id="PF01973"/>
    </source>
</evidence>
<protein>
    <submittedName>
        <fullName evidence="3">DUF115 domain-containing protein</fullName>
    </submittedName>
</protein>
<dbReference type="EMBL" id="WGGT01000010">
    <property type="protein sequence ID" value="MVQ45913.1"/>
    <property type="molecule type" value="Genomic_DNA"/>
</dbReference>
<keyword evidence="1" id="KW-0175">Coiled coil</keyword>
<reference evidence="3 4" key="1">
    <citation type="submission" date="2019-10" db="EMBL/GenBank/DDBJ databases">
        <title>Roseburia spp. ameliorate alcoholic fatty liver via restoration of gut barrier function.</title>
        <authorList>
            <person name="Seo B."/>
            <person name="Ko G."/>
        </authorList>
    </citation>
    <scope>NUCLEOTIDE SEQUENCE [LARGE SCALE GENOMIC DNA]</scope>
    <source>
        <strain evidence="3 4">SNUG30017</strain>
    </source>
</reference>
<dbReference type="Pfam" id="PF01973">
    <property type="entry name" value="MptE-like"/>
    <property type="match status" value="1"/>
</dbReference>
<accession>A0A6L6XGB7</accession>
<dbReference type="InterPro" id="IPR002826">
    <property type="entry name" value="MptE-like"/>
</dbReference>
<feature type="domain" description="6-hydroxymethylpterin diphosphokinase MptE-like" evidence="2">
    <location>
        <begin position="229"/>
        <end position="382"/>
    </location>
</feature>
<proteinExistence type="predicted"/>